<evidence type="ECO:0000259" key="3">
    <source>
        <dbReference type="Pfam" id="PF13372"/>
    </source>
</evidence>
<dbReference type="EMBL" id="LVJZ01000003">
    <property type="protein sequence ID" value="ODB97406.1"/>
    <property type="molecule type" value="Genomic_DNA"/>
</dbReference>
<feature type="signal peptide" evidence="2">
    <location>
        <begin position="1"/>
        <end position="21"/>
    </location>
</feature>
<evidence type="ECO:0000313" key="5">
    <source>
        <dbReference type="Proteomes" id="UP000094849"/>
    </source>
</evidence>
<keyword evidence="5" id="KW-1185">Reference proteome</keyword>
<proteinExistence type="predicted"/>
<dbReference type="Pfam" id="PF13372">
    <property type="entry name" value="Alginate_exp"/>
    <property type="match status" value="1"/>
</dbReference>
<organism evidence="4 5">
    <name type="scientific">Candidatus Thiodiazotropha endoloripes</name>
    <dbReference type="NCBI Taxonomy" id="1818881"/>
    <lineage>
        <taxon>Bacteria</taxon>
        <taxon>Pseudomonadati</taxon>
        <taxon>Pseudomonadota</taxon>
        <taxon>Gammaproteobacteria</taxon>
        <taxon>Chromatiales</taxon>
        <taxon>Sedimenticolaceae</taxon>
        <taxon>Candidatus Thiodiazotropha</taxon>
    </lineage>
</organism>
<evidence type="ECO:0000256" key="1">
    <source>
        <dbReference type="SAM" id="MobiDB-lite"/>
    </source>
</evidence>
<dbReference type="Gene3D" id="2.40.160.100">
    <property type="match status" value="1"/>
</dbReference>
<feature type="domain" description="Alginate export" evidence="3">
    <location>
        <begin position="94"/>
        <end position="440"/>
    </location>
</feature>
<comment type="caution">
    <text evidence="4">The sequence shown here is derived from an EMBL/GenBank/DDBJ whole genome shotgun (WGS) entry which is preliminary data.</text>
</comment>
<name>A0A1E2URN2_9GAMM</name>
<gene>
    <name evidence="4" type="ORF">A3196_11920</name>
</gene>
<keyword evidence="2" id="KW-0732">Signal</keyword>
<evidence type="ECO:0000313" key="4">
    <source>
        <dbReference type="EMBL" id="ODB97406.1"/>
    </source>
</evidence>
<sequence>MRRLLPYTIFTCLFHLSSASAENGGQLYSDIEIGIEFNVLDGLSLGADNLNNKLVEQDREIEFDLEYRHDDQLSLFFTGALMDESEIIKSADIKTNHSGLEFRELGIAYLFGDVIDSELKLGRVEYESISHWWSWWDDELDIISLQMWYEDLEAFVAIAEQQAVESTDEDFIDPEMDEIQRLVLSMSWEILDGQILNFYYLKQSDNSSAYHIGDSEEYSRIDEEDADLTWKGLSYVADIELQLIGEIDLELHYSEIQGRSTLYELEELFADVVEVSEKMHEDVDASASGYLLRWTPYLYDQLSLIIAGARGSGDANLDDRDNRSYRQTGLQGDSESYGELFQPELSNLKVDMIGLQWRFAEDMSVELMRFDYRQEVLSDEIRNASIEVEPSGNSRNLGTELDLILSIEHEETLELFFTYAKFKPGRAFADYPEKNLDYVGIDFVYKFH</sequence>
<dbReference type="InterPro" id="IPR025388">
    <property type="entry name" value="Alginate_export_dom"/>
</dbReference>
<accession>A0A1E2URN2</accession>
<feature type="region of interest" description="Disordered" evidence="1">
    <location>
        <begin position="317"/>
        <end position="336"/>
    </location>
</feature>
<evidence type="ECO:0000256" key="2">
    <source>
        <dbReference type="SAM" id="SignalP"/>
    </source>
</evidence>
<feature type="compositionally biased region" description="Polar residues" evidence="1">
    <location>
        <begin position="325"/>
        <end position="334"/>
    </location>
</feature>
<dbReference type="InterPro" id="IPR053728">
    <property type="entry name" value="Alginate_Permeability_Chnl"/>
</dbReference>
<protein>
    <recommendedName>
        <fullName evidence="3">Alginate export domain-containing protein</fullName>
    </recommendedName>
</protein>
<reference evidence="4 5" key="1">
    <citation type="submission" date="2016-03" db="EMBL/GenBank/DDBJ databases">
        <title>Chemosynthetic sulphur-oxidizing symbionts of marine invertebrate animals are capable of nitrogen fixation.</title>
        <authorList>
            <person name="Petersen J.M."/>
            <person name="Kemper A."/>
            <person name="Gruber-Vodicka H."/>
            <person name="Cardini U."/>
            <person name="Geest Mvander."/>
            <person name="Kleiner M."/>
            <person name="Bulgheresi S."/>
            <person name="Fussmann M."/>
            <person name="Herbold C."/>
            <person name="Seah B.K.B."/>
            <person name="Antony C.Paul."/>
            <person name="Liu D."/>
            <person name="Belitz A."/>
            <person name="Weber M."/>
        </authorList>
    </citation>
    <scope>NUCLEOTIDE SEQUENCE [LARGE SCALE GENOMIC DNA]</scope>
    <source>
        <strain evidence="4">G_D</strain>
    </source>
</reference>
<dbReference type="Proteomes" id="UP000094849">
    <property type="component" value="Unassembled WGS sequence"/>
</dbReference>
<feature type="chain" id="PRO_5009119152" description="Alginate export domain-containing protein" evidence="2">
    <location>
        <begin position="22"/>
        <end position="448"/>
    </location>
</feature>
<dbReference type="AlphaFoldDB" id="A0A1E2URN2"/>